<dbReference type="AlphaFoldDB" id="A0A098E807"/>
<proteinExistence type="inferred from homology"/>
<sequence>MNSDKPFVSIIVLNYNGKKWLKDCFESLEKLNYPKDKYEVIMGDNASTDDSVEYVKENFPEIRVLQFDKNYGFCKGNNLCAKEAKGEYSVFLNNDTFVEKEWLNELVIGVLSEENVISTVGKLLIPNLNNGERNIINAAGGVIFPDGCGLYEGFMQVDSDMYNKQKYTGFGCGAGVLVQKNFFIFTGGFDEYYFYTGEENDLGFRVWSYGFKVMYVPSAIMYHYTGKTGSRGKGTTPMAEFIVTRNKLYFILKNFDRWNMMKGIILHIFRSSAMIFYAILHKNIHVPIGIMKSYFVILKDLKKIYKNRKIAQKNKKVQDKELYKIGVIINVKAWVKTYYDGLKNTRKVGWNVFDTKDSVKIKTNKDGEFIFYKN</sequence>
<organism evidence="5">
    <name type="scientific">groundwater metagenome</name>
    <dbReference type="NCBI Taxonomy" id="717931"/>
    <lineage>
        <taxon>unclassified sequences</taxon>
        <taxon>metagenomes</taxon>
        <taxon>ecological metagenomes</taxon>
    </lineage>
</organism>
<dbReference type="GO" id="GO:0016757">
    <property type="term" value="F:glycosyltransferase activity"/>
    <property type="evidence" value="ECO:0007669"/>
    <property type="project" value="UniProtKB-KW"/>
</dbReference>
<dbReference type="EMBL" id="CCXY01000112">
    <property type="protein sequence ID" value="CEG12162.1"/>
    <property type="molecule type" value="Genomic_DNA"/>
</dbReference>
<dbReference type="Pfam" id="PF00535">
    <property type="entry name" value="Glycos_transf_2"/>
    <property type="match status" value="1"/>
</dbReference>
<dbReference type="InterPro" id="IPR001173">
    <property type="entry name" value="Glyco_trans_2-like"/>
</dbReference>
<dbReference type="CDD" id="cd04186">
    <property type="entry name" value="GT_2_like_c"/>
    <property type="match status" value="1"/>
</dbReference>
<dbReference type="Gene3D" id="3.90.550.10">
    <property type="entry name" value="Spore Coat Polysaccharide Biosynthesis Protein SpsA, Chain A"/>
    <property type="match status" value="1"/>
</dbReference>
<dbReference type="PANTHER" id="PTHR43179">
    <property type="entry name" value="RHAMNOSYLTRANSFERASE WBBL"/>
    <property type="match status" value="1"/>
</dbReference>
<name>A0A098E807_9ZZZZ</name>
<evidence type="ECO:0000256" key="1">
    <source>
        <dbReference type="ARBA" id="ARBA00006739"/>
    </source>
</evidence>
<evidence type="ECO:0000256" key="2">
    <source>
        <dbReference type="ARBA" id="ARBA00022676"/>
    </source>
</evidence>
<evidence type="ECO:0000256" key="3">
    <source>
        <dbReference type="ARBA" id="ARBA00022679"/>
    </source>
</evidence>
<keyword evidence="3" id="KW-0808">Transferase</keyword>
<dbReference type="SUPFAM" id="SSF53448">
    <property type="entry name" value="Nucleotide-diphospho-sugar transferases"/>
    <property type="match status" value="1"/>
</dbReference>
<reference evidence="5" key="1">
    <citation type="submission" date="2014-09" db="EMBL/GenBank/DDBJ databases">
        <authorList>
            <person name="Probst J Alexander"/>
        </authorList>
    </citation>
    <scope>NUCLEOTIDE SEQUENCE</scope>
</reference>
<accession>A0A098E807</accession>
<comment type="similarity">
    <text evidence="1">Belongs to the glycosyltransferase 2 family.</text>
</comment>
<evidence type="ECO:0000259" key="4">
    <source>
        <dbReference type="Pfam" id="PF00535"/>
    </source>
</evidence>
<evidence type="ECO:0000313" key="5">
    <source>
        <dbReference type="EMBL" id="CEG12162.1"/>
    </source>
</evidence>
<protein>
    <recommendedName>
        <fullName evidence="4">Glycosyltransferase 2-like domain-containing protein</fullName>
    </recommendedName>
</protein>
<feature type="domain" description="Glycosyltransferase 2-like" evidence="4">
    <location>
        <begin position="9"/>
        <end position="112"/>
    </location>
</feature>
<dbReference type="PANTHER" id="PTHR43179:SF12">
    <property type="entry name" value="GALACTOFURANOSYLTRANSFERASE GLFT2"/>
    <property type="match status" value="1"/>
</dbReference>
<gene>
    <name evidence="5" type="ORF">MSIBF_A20002</name>
</gene>
<keyword evidence="2" id="KW-0328">Glycosyltransferase</keyword>
<dbReference type="InterPro" id="IPR029044">
    <property type="entry name" value="Nucleotide-diphossugar_trans"/>
</dbReference>